<dbReference type="EMBL" id="KE525347">
    <property type="protein sequence ID" value="KFB49880.1"/>
    <property type="molecule type" value="Genomic_DNA"/>
</dbReference>
<dbReference type="AlphaFoldDB" id="A0A084WI36"/>
<proteinExistence type="predicted"/>
<reference evidence="2" key="2">
    <citation type="submission" date="2020-05" db="UniProtKB">
        <authorList>
            <consortium name="EnsemblMetazoa"/>
        </authorList>
    </citation>
    <scope>IDENTIFICATION</scope>
</reference>
<dbReference type="Proteomes" id="UP000030765">
    <property type="component" value="Unassembled WGS sequence"/>
</dbReference>
<reference evidence="1 3" key="1">
    <citation type="journal article" date="2014" name="BMC Genomics">
        <title>Genome sequence of Anopheles sinensis provides insight into genetics basis of mosquito competence for malaria parasites.</title>
        <authorList>
            <person name="Zhou D."/>
            <person name="Zhang D."/>
            <person name="Ding G."/>
            <person name="Shi L."/>
            <person name="Hou Q."/>
            <person name="Ye Y."/>
            <person name="Xu Y."/>
            <person name="Zhou H."/>
            <person name="Xiong C."/>
            <person name="Li S."/>
            <person name="Yu J."/>
            <person name="Hong S."/>
            <person name="Yu X."/>
            <person name="Zou P."/>
            <person name="Chen C."/>
            <person name="Chang X."/>
            <person name="Wang W."/>
            <person name="Lv Y."/>
            <person name="Sun Y."/>
            <person name="Ma L."/>
            <person name="Shen B."/>
            <person name="Zhu C."/>
        </authorList>
    </citation>
    <scope>NUCLEOTIDE SEQUENCE [LARGE SCALE GENOMIC DNA]</scope>
</reference>
<dbReference type="EMBL" id="ATLV01023911">
    <property type="status" value="NOT_ANNOTATED_CDS"/>
    <property type="molecule type" value="Genomic_DNA"/>
</dbReference>
<accession>A0A084WI36</accession>
<organism evidence="1">
    <name type="scientific">Anopheles sinensis</name>
    <name type="common">Mosquito</name>
    <dbReference type="NCBI Taxonomy" id="74873"/>
    <lineage>
        <taxon>Eukaryota</taxon>
        <taxon>Metazoa</taxon>
        <taxon>Ecdysozoa</taxon>
        <taxon>Arthropoda</taxon>
        <taxon>Hexapoda</taxon>
        <taxon>Insecta</taxon>
        <taxon>Pterygota</taxon>
        <taxon>Neoptera</taxon>
        <taxon>Endopterygota</taxon>
        <taxon>Diptera</taxon>
        <taxon>Nematocera</taxon>
        <taxon>Culicoidea</taxon>
        <taxon>Culicidae</taxon>
        <taxon>Anophelinae</taxon>
        <taxon>Anopheles</taxon>
    </lineage>
</organism>
<protein>
    <submittedName>
        <fullName evidence="1 2">NusG antitermination factor</fullName>
    </submittedName>
</protein>
<evidence type="ECO:0000313" key="3">
    <source>
        <dbReference type="Proteomes" id="UP000030765"/>
    </source>
</evidence>
<name>A0A084WI36_ANOSI</name>
<sequence>MIALVRLSVCNEAARWATIDTKPTKHRRAVEECRYSNYGVRFEQAQGVLPGAALERQQCNAPRARLSHRLKSENASD</sequence>
<evidence type="ECO:0000313" key="2">
    <source>
        <dbReference type="EnsemblMetazoa" id="ASIC017907-PA"/>
    </source>
</evidence>
<dbReference type="EnsemblMetazoa" id="ASIC017907-RA">
    <property type="protein sequence ID" value="ASIC017907-PA"/>
    <property type="gene ID" value="ASIC017907"/>
</dbReference>
<keyword evidence="3" id="KW-1185">Reference proteome</keyword>
<gene>
    <name evidence="1" type="ORF">ZHAS_00017907</name>
</gene>
<evidence type="ECO:0000313" key="1">
    <source>
        <dbReference type="EMBL" id="KFB49880.1"/>
    </source>
</evidence>
<dbReference type="VEuPathDB" id="VectorBase:ASIC017907"/>